<dbReference type="Gene3D" id="2.40.128.270">
    <property type="match status" value="1"/>
</dbReference>
<dbReference type="InterPro" id="IPR053147">
    <property type="entry name" value="Hsp_HslJ-like"/>
</dbReference>
<comment type="caution">
    <text evidence="2">The sequence shown here is derived from an EMBL/GenBank/DDBJ whole genome shotgun (WGS) entry which is preliminary data.</text>
</comment>
<sequence>MIRYLFILLFAALTACSPRYVSQPESGTPKLFRTWWRVERIEGRKAAFLRGQRRDMHLILYSSRTMVGSGGCNRFSGSFRQSPGLIRFGPITSTKMLCRPEVMLRDRAFAAALRKARSYRIARHRLMLFDRTGREVLRFLPVFPR</sequence>
<dbReference type="Proteomes" id="UP000886059">
    <property type="component" value="Unassembled WGS sequence"/>
</dbReference>
<dbReference type="AlphaFoldDB" id="A0A7C5H6S7"/>
<dbReference type="Pfam" id="PF03724">
    <property type="entry name" value="META"/>
    <property type="match status" value="1"/>
</dbReference>
<reference evidence="2" key="1">
    <citation type="journal article" date="2020" name="mSystems">
        <title>Genome- and Community-Level Interaction Insights into Carbon Utilization and Element Cycling Functions of Hydrothermarchaeota in Hydrothermal Sediment.</title>
        <authorList>
            <person name="Zhou Z."/>
            <person name="Liu Y."/>
            <person name="Xu W."/>
            <person name="Pan J."/>
            <person name="Luo Z.H."/>
            <person name="Li M."/>
        </authorList>
    </citation>
    <scope>NUCLEOTIDE SEQUENCE [LARGE SCALE GENOMIC DNA]</scope>
    <source>
        <strain evidence="2">HyVt-628</strain>
    </source>
</reference>
<accession>A0A7C5H6S7</accession>
<dbReference type="PANTHER" id="PTHR35535:SF1">
    <property type="entry name" value="HEAT SHOCK PROTEIN HSLJ"/>
    <property type="match status" value="1"/>
</dbReference>
<evidence type="ECO:0000313" key="2">
    <source>
        <dbReference type="EMBL" id="HHE07731.1"/>
    </source>
</evidence>
<proteinExistence type="predicted"/>
<dbReference type="PANTHER" id="PTHR35535">
    <property type="entry name" value="HEAT SHOCK PROTEIN HSLJ"/>
    <property type="match status" value="1"/>
</dbReference>
<gene>
    <name evidence="2" type="ORF">ENL01_02285</name>
</gene>
<dbReference type="PROSITE" id="PS51257">
    <property type="entry name" value="PROKAR_LIPOPROTEIN"/>
    <property type="match status" value="1"/>
</dbReference>
<dbReference type="EMBL" id="DRSK01000134">
    <property type="protein sequence ID" value="HHE07731.1"/>
    <property type="molecule type" value="Genomic_DNA"/>
</dbReference>
<organism evidence="2">
    <name type="scientific">Chlorobaculum parvum</name>
    <dbReference type="NCBI Taxonomy" id="274539"/>
    <lineage>
        <taxon>Bacteria</taxon>
        <taxon>Pseudomonadati</taxon>
        <taxon>Chlorobiota</taxon>
        <taxon>Chlorobiia</taxon>
        <taxon>Chlorobiales</taxon>
        <taxon>Chlorobiaceae</taxon>
        <taxon>Chlorobaculum</taxon>
    </lineage>
</organism>
<evidence type="ECO:0000259" key="1">
    <source>
        <dbReference type="Pfam" id="PF03724"/>
    </source>
</evidence>
<feature type="domain" description="DUF306" evidence="1">
    <location>
        <begin position="30"/>
        <end position="139"/>
    </location>
</feature>
<dbReference type="InterPro" id="IPR005184">
    <property type="entry name" value="DUF306_Meta_HslJ"/>
</dbReference>
<dbReference type="InterPro" id="IPR038670">
    <property type="entry name" value="HslJ-like_sf"/>
</dbReference>
<protein>
    <submittedName>
        <fullName evidence="2">META domain-containing protein</fullName>
    </submittedName>
</protein>
<name>A0A7C5H6S7_9CHLB</name>